<protein>
    <submittedName>
        <fullName evidence="3">Uncharacterized protein</fullName>
    </submittedName>
</protein>
<sequence length="147" mass="16245">MRPLVPCILNAATMLRSMAVHLYPSVSHFISVVAVPLMVCKLVFILRMHTTDSGSEADSDGNLKRKRRPTQPKPPKRQSTSGKDKGRAIESDSDSDGIRITARPERRRGGIFVDEVIHLESDVSATPELLHVDGQILTVDGYVKKEV</sequence>
<accession>A0AAD6WSD8</accession>
<keyword evidence="2" id="KW-1133">Transmembrane helix</keyword>
<reference evidence="3" key="1">
    <citation type="submission" date="2023-03" db="EMBL/GenBank/DDBJ databases">
        <title>Massive genome expansion in bonnet fungi (Mycena s.s.) driven by repeated elements and novel gene families across ecological guilds.</title>
        <authorList>
            <consortium name="Lawrence Berkeley National Laboratory"/>
            <person name="Harder C.B."/>
            <person name="Miyauchi S."/>
            <person name="Viragh M."/>
            <person name="Kuo A."/>
            <person name="Thoen E."/>
            <person name="Andreopoulos B."/>
            <person name="Lu D."/>
            <person name="Skrede I."/>
            <person name="Drula E."/>
            <person name="Henrissat B."/>
            <person name="Morin E."/>
            <person name="Kohler A."/>
            <person name="Barry K."/>
            <person name="LaButti K."/>
            <person name="Morin E."/>
            <person name="Salamov A."/>
            <person name="Lipzen A."/>
            <person name="Mereny Z."/>
            <person name="Hegedus B."/>
            <person name="Baldrian P."/>
            <person name="Stursova M."/>
            <person name="Weitz H."/>
            <person name="Taylor A."/>
            <person name="Grigoriev I.V."/>
            <person name="Nagy L.G."/>
            <person name="Martin F."/>
            <person name="Kauserud H."/>
        </authorList>
    </citation>
    <scope>NUCLEOTIDE SEQUENCE</scope>
    <source>
        <strain evidence="3">CBHHK200</strain>
    </source>
</reference>
<evidence type="ECO:0000313" key="4">
    <source>
        <dbReference type="Proteomes" id="UP001218188"/>
    </source>
</evidence>
<proteinExistence type="predicted"/>
<feature type="region of interest" description="Disordered" evidence="1">
    <location>
        <begin position="52"/>
        <end position="103"/>
    </location>
</feature>
<feature type="transmembrane region" description="Helical" evidence="2">
    <location>
        <begin position="29"/>
        <end position="46"/>
    </location>
</feature>
<evidence type="ECO:0000256" key="2">
    <source>
        <dbReference type="SAM" id="Phobius"/>
    </source>
</evidence>
<feature type="compositionally biased region" description="Basic residues" evidence="1">
    <location>
        <begin position="64"/>
        <end position="76"/>
    </location>
</feature>
<dbReference type="AlphaFoldDB" id="A0AAD6WSD8"/>
<keyword evidence="2" id="KW-0812">Transmembrane</keyword>
<comment type="caution">
    <text evidence="3">The sequence shown here is derived from an EMBL/GenBank/DDBJ whole genome shotgun (WGS) entry which is preliminary data.</text>
</comment>
<keyword evidence="2" id="KW-0472">Membrane</keyword>
<organism evidence="3 4">
    <name type="scientific">Mycena alexandri</name>
    <dbReference type="NCBI Taxonomy" id="1745969"/>
    <lineage>
        <taxon>Eukaryota</taxon>
        <taxon>Fungi</taxon>
        <taxon>Dikarya</taxon>
        <taxon>Basidiomycota</taxon>
        <taxon>Agaricomycotina</taxon>
        <taxon>Agaricomycetes</taxon>
        <taxon>Agaricomycetidae</taxon>
        <taxon>Agaricales</taxon>
        <taxon>Marasmiineae</taxon>
        <taxon>Mycenaceae</taxon>
        <taxon>Mycena</taxon>
    </lineage>
</organism>
<dbReference type="EMBL" id="JARJCM010000191">
    <property type="protein sequence ID" value="KAJ7023240.1"/>
    <property type="molecule type" value="Genomic_DNA"/>
</dbReference>
<keyword evidence="4" id="KW-1185">Reference proteome</keyword>
<evidence type="ECO:0000313" key="3">
    <source>
        <dbReference type="EMBL" id="KAJ7023240.1"/>
    </source>
</evidence>
<evidence type="ECO:0000256" key="1">
    <source>
        <dbReference type="SAM" id="MobiDB-lite"/>
    </source>
</evidence>
<name>A0AAD6WSD8_9AGAR</name>
<dbReference type="Proteomes" id="UP001218188">
    <property type="component" value="Unassembled WGS sequence"/>
</dbReference>
<gene>
    <name evidence="3" type="ORF">C8F04DRAFT_189317</name>
</gene>